<dbReference type="SUPFAM" id="SSF46785">
    <property type="entry name" value="Winged helix' DNA-binding domain"/>
    <property type="match status" value="1"/>
</dbReference>
<name>A0A9E4ZMJ5_9EURY</name>
<dbReference type="InterPro" id="IPR036388">
    <property type="entry name" value="WH-like_DNA-bd_sf"/>
</dbReference>
<proteinExistence type="predicted"/>
<dbReference type="RefSeq" id="WP_261597128.1">
    <property type="nucleotide sequence ID" value="NZ_VHLL01000002.1"/>
</dbReference>
<dbReference type="InterPro" id="IPR036390">
    <property type="entry name" value="WH_DNA-bd_sf"/>
</dbReference>
<evidence type="ECO:0000313" key="2">
    <source>
        <dbReference type="Proteomes" id="UP001065682"/>
    </source>
</evidence>
<gene>
    <name evidence="1" type="ORF">FKB36_06005</name>
</gene>
<dbReference type="EMBL" id="VHLL01000002">
    <property type="protein sequence ID" value="MCT8337060.1"/>
    <property type="molecule type" value="Genomic_DNA"/>
</dbReference>
<sequence length="91" mass="9780">MIRTIARRLSVGGFTLPALAAELNLSQDALAGRLFMMERLGFVERSGGCAERSRIETSSCRCCAGCSCSGGGTTRYTLTEKGRRLAGRTEE</sequence>
<dbReference type="AlphaFoldDB" id="A0A9E4ZMJ5"/>
<organism evidence="1 2">
    <name type="scientific">Methanoculleus formosensis</name>
    <dbReference type="NCBI Taxonomy" id="2590886"/>
    <lineage>
        <taxon>Archaea</taxon>
        <taxon>Methanobacteriati</taxon>
        <taxon>Methanobacteriota</taxon>
        <taxon>Stenosarchaea group</taxon>
        <taxon>Methanomicrobia</taxon>
        <taxon>Methanomicrobiales</taxon>
        <taxon>Methanomicrobiaceae</taxon>
        <taxon>Methanoculleus</taxon>
    </lineage>
</organism>
<comment type="caution">
    <text evidence="1">The sequence shown here is derived from an EMBL/GenBank/DDBJ whole genome shotgun (WGS) entry which is preliminary data.</text>
</comment>
<accession>A0A9E4ZMJ5</accession>
<reference evidence="1" key="1">
    <citation type="submission" date="2019-06" db="EMBL/GenBank/DDBJ databases">
        <title>Methanoculleus strain from Tamsui River, Taipei, Taiwan.</title>
        <authorList>
            <person name="You Y.-T."/>
            <person name="Chen S.-C."/>
            <person name="Lai S.-J."/>
            <person name="Lee Y.-C."/>
            <person name="Lai M.-C."/>
        </authorList>
    </citation>
    <scope>NUCLEOTIDE SEQUENCE</scope>
    <source>
        <strain evidence="1">Afa-1</strain>
    </source>
</reference>
<protein>
    <submittedName>
        <fullName evidence="1">Uncharacterized protein</fullName>
    </submittedName>
</protein>
<evidence type="ECO:0000313" key="1">
    <source>
        <dbReference type="EMBL" id="MCT8337060.1"/>
    </source>
</evidence>
<dbReference type="Proteomes" id="UP001065682">
    <property type="component" value="Unassembled WGS sequence"/>
</dbReference>
<keyword evidence="2" id="KW-1185">Reference proteome</keyword>
<dbReference type="Gene3D" id="1.10.10.10">
    <property type="entry name" value="Winged helix-like DNA-binding domain superfamily/Winged helix DNA-binding domain"/>
    <property type="match status" value="1"/>
</dbReference>